<gene>
    <name evidence="1" type="ORF">O181_100810</name>
</gene>
<protein>
    <submittedName>
        <fullName evidence="1">Uncharacterized protein</fullName>
    </submittedName>
</protein>
<dbReference type="Proteomes" id="UP000765509">
    <property type="component" value="Unassembled WGS sequence"/>
</dbReference>
<proteinExistence type="predicted"/>
<dbReference type="AlphaFoldDB" id="A0A9Q3PH71"/>
<evidence type="ECO:0000313" key="2">
    <source>
        <dbReference type="Proteomes" id="UP000765509"/>
    </source>
</evidence>
<evidence type="ECO:0000313" key="1">
    <source>
        <dbReference type="EMBL" id="MBW0561095.1"/>
    </source>
</evidence>
<organism evidence="1 2">
    <name type="scientific">Austropuccinia psidii MF-1</name>
    <dbReference type="NCBI Taxonomy" id="1389203"/>
    <lineage>
        <taxon>Eukaryota</taxon>
        <taxon>Fungi</taxon>
        <taxon>Dikarya</taxon>
        <taxon>Basidiomycota</taxon>
        <taxon>Pucciniomycotina</taxon>
        <taxon>Pucciniomycetes</taxon>
        <taxon>Pucciniales</taxon>
        <taxon>Sphaerophragmiaceae</taxon>
        <taxon>Austropuccinia</taxon>
    </lineage>
</organism>
<comment type="caution">
    <text evidence="1">The sequence shown here is derived from an EMBL/GenBank/DDBJ whole genome shotgun (WGS) entry which is preliminary data.</text>
</comment>
<name>A0A9Q3PH71_9BASI</name>
<sequence>MLYWCPGHEEIEGNCKLYELAKEATINNNIHKQAIITSSLSKLKQLAKKNTPILIPLIEEEKKQVKFKTGIKKIAEKLGMLEKGISELIHQL</sequence>
<keyword evidence="2" id="KW-1185">Reference proteome</keyword>
<reference evidence="1" key="1">
    <citation type="submission" date="2021-03" db="EMBL/GenBank/DDBJ databases">
        <title>Draft genome sequence of rust myrtle Austropuccinia psidii MF-1, a brazilian biotype.</title>
        <authorList>
            <person name="Quecine M.C."/>
            <person name="Pachon D.M.R."/>
            <person name="Bonatelli M.L."/>
            <person name="Correr F.H."/>
            <person name="Franceschini L.M."/>
            <person name="Leite T.F."/>
            <person name="Margarido G.R.A."/>
            <person name="Almeida C.A."/>
            <person name="Ferrarezi J.A."/>
            <person name="Labate C.A."/>
        </authorList>
    </citation>
    <scope>NUCLEOTIDE SEQUENCE</scope>
    <source>
        <strain evidence="1">MF-1</strain>
    </source>
</reference>
<accession>A0A9Q3PH71</accession>
<dbReference type="EMBL" id="AVOT02070504">
    <property type="protein sequence ID" value="MBW0561095.1"/>
    <property type="molecule type" value="Genomic_DNA"/>
</dbReference>